<sequence>MSSQANQDWIADLNRTDTIVMHSNDATMSVTDDETIRRLPDIYSNAKWEPYWHTLPGNLGDRSIDLLADGERLRHFAYTGVLWENERYDSNRTATLLDADREWIEMLFDQIPTIDRASDDHSTQSNNQAGPKEFNDISSRSADR</sequence>
<accession>M5RW26</accession>
<evidence type="ECO:0000313" key="2">
    <source>
        <dbReference type="EMBL" id="EMI23500.1"/>
    </source>
</evidence>
<dbReference type="AlphaFoldDB" id="M5RW26"/>
<evidence type="ECO:0000256" key="1">
    <source>
        <dbReference type="SAM" id="MobiDB-lite"/>
    </source>
</evidence>
<feature type="region of interest" description="Disordered" evidence="1">
    <location>
        <begin position="116"/>
        <end position="144"/>
    </location>
</feature>
<gene>
    <name evidence="2" type="ORF">RESH_05913</name>
</gene>
<evidence type="ECO:0000313" key="3">
    <source>
        <dbReference type="Proteomes" id="UP000011996"/>
    </source>
</evidence>
<protein>
    <submittedName>
        <fullName evidence="2">Signal peptide protein</fullName>
    </submittedName>
</protein>
<name>M5RW26_9BACT</name>
<dbReference type="STRING" id="1263868.RESH_05913"/>
<dbReference type="RefSeq" id="WP_008672268.1">
    <property type="nucleotide sequence ID" value="NZ_ANOF01000194.1"/>
</dbReference>
<dbReference type="PATRIC" id="fig|1263868.3.peg.6419"/>
<dbReference type="OrthoDB" id="292236at2"/>
<dbReference type="EMBL" id="ANOF01000194">
    <property type="protein sequence ID" value="EMI23500.1"/>
    <property type="molecule type" value="Genomic_DNA"/>
</dbReference>
<reference evidence="2 3" key="1">
    <citation type="journal article" date="2013" name="Mar. Genomics">
        <title>Expression of sulfatases in Rhodopirellula baltica and the diversity of sulfatases in the genus Rhodopirellula.</title>
        <authorList>
            <person name="Wegner C.E."/>
            <person name="Richter-Heitmann T."/>
            <person name="Klindworth A."/>
            <person name="Klockow C."/>
            <person name="Richter M."/>
            <person name="Achstetter T."/>
            <person name="Glockner F.O."/>
            <person name="Harder J."/>
        </authorList>
    </citation>
    <scope>NUCLEOTIDE SEQUENCE [LARGE SCALE GENOMIC DNA]</scope>
    <source>
        <strain evidence="2 3">SH398</strain>
    </source>
</reference>
<organism evidence="2 3">
    <name type="scientific">Rhodopirellula europaea SH398</name>
    <dbReference type="NCBI Taxonomy" id="1263868"/>
    <lineage>
        <taxon>Bacteria</taxon>
        <taxon>Pseudomonadati</taxon>
        <taxon>Planctomycetota</taxon>
        <taxon>Planctomycetia</taxon>
        <taxon>Pirellulales</taxon>
        <taxon>Pirellulaceae</taxon>
        <taxon>Rhodopirellula</taxon>
    </lineage>
</organism>
<comment type="caution">
    <text evidence="2">The sequence shown here is derived from an EMBL/GenBank/DDBJ whole genome shotgun (WGS) entry which is preliminary data.</text>
</comment>
<proteinExistence type="predicted"/>
<dbReference type="Proteomes" id="UP000011996">
    <property type="component" value="Unassembled WGS sequence"/>
</dbReference>